<dbReference type="EMBL" id="JAGSYN010000323">
    <property type="protein sequence ID" value="KAG7660355.1"/>
    <property type="molecule type" value="Genomic_DNA"/>
</dbReference>
<dbReference type="Proteomes" id="UP000694255">
    <property type="component" value="Unassembled WGS sequence"/>
</dbReference>
<gene>
    <name evidence="3" type="ORF">J8A68_006138</name>
</gene>
<proteinExistence type="predicted"/>
<dbReference type="AlphaFoldDB" id="A0A8J5QKV0"/>
<evidence type="ECO:0000256" key="1">
    <source>
        <dbReference type="SAM" id="MobiDB-lite"/>
    </source>
</evidence>
<keyword evidence="4" id="KW-1185">Reference proteome</keyword>
<dbReference type="InterPro" id="IPR002775">
    <property type="entry name" value="DNA/RNA-bd_Alba-like"/>
</dbReference>
<dbReference type="OrthoDB" id="4020196at2759"/>
<evidence type="ECO:0000313" key="3">
    <source>
        <dbReference type="EMBL" id="KAG7660355.1"/>
    </source>
</evidence>
<evidence type="ECO:0000313" key="4">
    <source>
        <dbReference type="Proteomes" id="UP000694255"/>
    </source>
</evidence>
<protein>
    <recommendedName>
        <fullName evidence="2">DNA/RNA-binding protein Alba-like domain-containing protein</fullName>
    </recommendedName>
</protein>
<dbReference type="GO" id="GO:0003676">
    <property type="term" value="F:nucleic acid binding"/>
    <property type="evidence" value="ECO:0007669"/>
    <property type="project" value="InterPro"/>
</dbReference>
<feature type="domain" description="DNA/RNA-binding protein Alba-like" evidence="2">
    <location>
        <begin position="55"/>
        <end position="109"/>
    </location>
</feature>
<comment type="caution">
    <text evidence="3">The sequence shown here is derived from an EMBL/GenBank/DDBJ whole genome shotgun (WGS) entry which is preliminary data.</text>
</comment>
<sequence length="182" mass="20843">MYDRKQVWLSQGKLIKTNSSKMSESVEDLFSSQLKQIQASLLKQNSTKEEDSVPIIKISKNDSMKRKIDQITTNLQKKEIVIIASYSNGIPKQISITEIVKQQLKDNGKIVKQFNKLSKFESISNPNEKKKPEKEPTEDDEAYKTCLESIRSPHMFILPTMYILLTVGESVDQFDLGGWTIQ</sequence>
<name>A0A8J5QKV0_9ASCO</name>
<accession>A0A8J5QKV0</accession>
<dbReference type="Pfam" id="PF01918">
    <property type="entry name" value="Alba"/>
    <property type="match status" value="1"/>
</dbReference>
<evidence type="ECO:0000259" key="2">
    <source>
        <dbReference type="Pfam" id="PF01918"/>
    </source>
</evidence>
<organism evidence="3 4">
    <name type="scientific">[Candida] subhashii</name>
    <dbReference type="NCBI Taxonomy" id="561895"/>
    <lineage>
        <taxon>Eukaryota</taxon>
        <taxon>Fungi</taxon>
        <taxon>Dikarya</taxon>
        <taxon>Ascomycota</taxon>
        <taxon>Saccharomycotina</taxon>
        <taxon>Pichiomycetes</taxon>
        <taxon>Debaryomycetaceae</taxon>
        <taxon>Spathaspora</taxon>
    </lineage>
</organism>
<dbReference type="RefSeq" id="XP_049260589.1">
    <property type="nucleotide sequence ID" value="XM_049410277.1"/>
</dbReference>
<dbReference type="GeneID" id="73472937"/>
<reference evidence="3 4" key="1">
    <citation type="journal article" date="2021" name="DNA Res.">
        <title>Genome analysis of Candida subhashii reveals its hybrid nature and dual mitochondrial genome conformations.</title>
        <authorList>
            <person name="Mixao V."/>
            <person name="Hegedusova E."/>
            <person name="Saus E."/>
            <person name="Pryszcz L.P."/>
            <person name="Cillingova A."/>
            <person name="Nosek J."/>
            <person name="Gabaldon T."/>
        </authorList>
    </citation>
    <scope>NUCLEOTIDE SEQUENCE [LARGE SCALE GENOMIC DNA]</scope>
    <source>
        <strain evidence="3 4">CBS 10753</strain>
    </source>
</reference>
<feature type="region of interest" description="Disordered" evidence="1">
    <location>
        <begin position="122"/>
        <end position="141"/>
    </location>
</feature>